<evidence type="ECO:0008006" key="3">
    <source>
        <dbReference type="Google" id="ProtNLM"/>
    </source>
</evidence>
<dbReference type="RefSeq" id="WP_224034681.1">
    <property type="nucleotide sequence ID" value="NZ_AP024849.1"/>
</dbReference>
<evidence type="ECO:0000313" key="2">
    <source>
        <dbReference type="Proteomes" id="UP000824633"/>
    </source>
</evidence>
<name>A0ABN6J3T2_9CLOT</name>
<protein>
    <recommendedName>
        <fullName evidence="3">Phage tail protein I</fullName>
    </recommendedName>
</protein>
<gene>
    <name evidence="1" type="ORF">psyc5s11_44850</name>
</gene>
<dbReference type="NCBIfam" id="TIGR01634">
    <property type="entry name" value="tail_P2_I"/>
    <property type="match status" value="1"/>
</dbReference>
<accession>A0ABN6J3T2</accession>
<dbReference type="Proteomes" id="UP000824633">
    <property type="component" value="Chromosome"/>
</dbReference>
<dbReference type="Pfam" id="PF09684">
    <property type="entry name" value="Tail_P2_I"/>
    <property type="match status" value="1"/>
</dbReference>
<evidence type="ECO:0000313" key="1">
    <source>
        <dbReference type="EMBL" id="BCZ48418.1"/>
    </source>
</evidence>
<keyword evidence="2" id="KW-1185">Reference proteome</keyword>
<reference evidence="2" key="1">
    <citation type="submission" date="2021-07" db="EMBL/GenBank/DDBJ databases">
        <title>Complete genome sequencing of a Clostridium isolate.</title>
        <authorList>
            <person name="Ueki A."/>
            <person name="Tonouchi A."/>
        </authorList>
    </citation>
    <scope>NUCLEOTIDE SEQUENCE [LARGE SCALE GENOMIC DNA]</scope>
    <source>
        <strain evidence="2">C5S11</strain>
    </source>
</reference>
<dbReference type="InterPro" id="IPR006521">
    <property type="entry name" value="Tail_protein_I"/>
</dbReference>
<organism evidence="1 2">
    <name type="scientific">Clostridium gelidum</name>
    <dbReference type="NCBI Taxonomy" id="704125"/>
    <lineage>
        <taxon>Bacteria</taxon>
        <taxon>Bacillati</taxon>
        <taxon>Bacillota</taxon>
        <taxon>Clostridia</taxon>
        <taxon>Eubacteriales</taxon>
        <taxon>Clostridiaceae</taxon>
        <taxon>Clostridium</taxon>
    </lineage>
</organism>
<proteinExistence type="predicted"/>
<sequence length="230" mass="26394">MNLNEFDLLELQTSYLQQDSMIQALCVALTPYLKEINDSIKLTYLYGRMDELDKKTIDELAWQFHVDFYDPTLSVEIKRQLVKNSPRWHKIKGTPQATEELTKTIFGGDAEVVEWFQYNGEPYTFQVYANIEALKDGLKTFYKMLDTIKNKRSHLDSIIGVISDELKLETKYKEYSYPFFMCGAFLCGTKPDANTLGTKVTTELNTVTNNTTTMQKYNMAGAFNTGGDTI</sequence>
<dbReference type="EMBL" id="AP024849">
    <property type="protein sequence ID" value="BCZ48418.1"/>
    <property type="molecule type" value="Genomic_DNA"/>
</dbReference>